<evidence type="ECO:0000256" key="4">
    <source>
        <dbReference type="SAM" id="Phobius"/>
    </source>
</evidence>
<dbReference type="EMBL" id="ASPP01021866">
    <property type="protein sequence ID" value="ETO11946.1"/>
    <property type="molecule type" value="Genomic_DNA"/>
</dbReference>
<protein>
    <submittedName>
        <fullName evidence="5">WD-40 repeat protein</fullName>
    </submittedName>
</protein>
<dbReference type="InterPro" id="IPR019775">
    <property type="entry name" value="WD40_repeat_CS"/>
</dbReference>
<dbReference type="PROSITE" id="PS00678">
    <property type="entry name" value="WD_REPEATS_1"/>
    <property type="match status" value="4"/>
</dbReference>
<accession>X6ME75</accession>
<evidence type="ECO:0000256" key="2">
    <source>
        <dbReference type="ARBA" id="ARBA00022737"/>
    </source>
</evidence>
<keyword evidence="2" id="KW-0677">Repeat</keyword>
<dbReference type="PROSITE" id="PS50082">
    <property type="entry name" value="WD_REPEATS_2"/>
    <property type="match status" value="4"/>
</dbReference>
<sequence>MLTFDIKIYNTAKVKKIDIISKRKTIEVEKMGTSLSKKGLTTRPAVSFISTCSSEKKNLPEEEIELIIRYWVRILSIKLGWIHDFDRLIAEYVEFIFVYSMISIYLLLFHKNCFRRQILLNVFTEHMNLVYSIDVSTFGDSQNYFFWDFKNNQQLQVFDGHNGWIGGIEFSPFNGGRYLCSGSGDDTIRLWDVETSKSLHAFNKHKSGVWCVAISPLQSNNNNNNKKNNIGIIGGNGYTICSGSWDKTIRIWDIETTKQMVVFKGHEMIVMSVKYGSNELGINGGSNIILSGSEDKSVRLWDTRSGQQIQVFDGHTNDVWAVEYSPFVVNNIEVGGCSNVICSGSRDCTIRFWDIRSNKSEAHVIKAHNEIMCLKFFQLKENTKNKNDRRCDVKLCYGSYNGPICIWG</sequence>
<name>X6ME75_RETFI</name>
<keyword evidence="4" id="KW-0812">Transmembrane</keyword>
<feature type="repeat" description="WD" evidence="3">
    <location>
        <begin position="312"/>
        <end position="363"/>
    </location>
</feature>
<evidence type="ECO:0000313" key="5">
    <source>
        <dbReference type="EMBL" id="ETO11946.1"/>
    </source>
</evidence>
<keyword evidence="6" id="KW-1185">Reference proteome</keyword>
<dbReference type="PANTHER" id="PTHR19879:SF9">
    <property type="entry name" value="TRANSCRIPTION INITIATION FACTOR TFIID SUBUNIT 5"/>
    <property type="match status" value="1"/>
</dbReference>
<feature type="repeat" description="WD" evidence="3">
    <location>
        <begin position="158"/>
        <end position="201"/>
    </location>
</feature>
<dbReference type="CDD" id="cd00200">
    <property type="entry name" value="WD40"/>
    <property type="match status" value="1"/>
</dbReference>
<proteinExistence type="predicted"/>
<dbReference type="Proteomes" id="UP000023152">
    <property type="component" value="Unassembled WGS sequence"/>
</dbReference>
<dbReference type="InterPro" id="IPR036322">
    <property type="entry name" value="WD40_repeat_dom_sf"/>
</dbReference>
<dbReference type="Gene3D" id="2.130.10.10">
    <property type="entry name" value="YVTN repeat-like/Quinoprotein amine dehydrogenase"/>
    <property type="match status" value="2"/>
</dbReference>
<keyword evidence="4" id="KW-1133">Transmembrane helix</keyword>
<comment type="caution">
    <text evidence="5">The sequence shown here is derived from an EMBL/GenBank/DDBJ whole genome shotgun (WGS) entry which is preliminary data.</text>
</comment>
<feature type="repeat" description="WD" evidence="3">
    <location>
        <begin position="236"/>
        <end position="262"/>
    </location>
</feature>
<dbReference type="InterPro" id="IPR001680">
    <property type="entry name" value="WD40_rpt"/>
</dbReference>
<dbReference type="PANTHER" id="PTHR19879">
    <property type="entry name" value="TRANSCRIPTION INITIATION FACTOR TFIID"/>
    <property type="match status" value="1"/>
</dbReference>
<evidence type="ECO:0000313" key="6">
    <source>
        <dbReference type="Proteomes" id="UP000023152"/>
    </source>
</evidence>
<dbReference type="PROSITE" id="PS50294">
    <property type="entry name" value="WD_REPEATS_REGION"/>
    <property type="match status" value="2"/>
</dbReference>
<feature type="repeat" description="WD" evidence="3">
    <location>
        <begin position="263"/>
        <end position="311"/>
    </location>
</feature>
<dbReference type="PRINTS" id="PR00320">
    <property type="entry name" value="GPROTEINBRPT"/>
</dbReference>
<dbReference type="Pfam" id="PF00400">
    <property type="entry name" value="WD40"/>
    <property type="match status" value="4"/>
</dbReference>
<evidence type="ECO:0000256" key="3">
    <source>
        <dbReference type="PROSITE-ProRule" id="PRU00221"/>
    </source>
</evidence>
<evidence type="ECO:0000256" key="1">
    <source>
        <dbReference type="ARBA" id="ARBA00022574"/>
    </source>
</evidence>
<dbReference type="AlphaFoldDB" id="X6ME75"/>
<dbReference type="InterPro" id="IPR020472">
    <property type="entry name" value="WD40_PAC1"/>
</dbReference>
<feature type="transmembrane region" description="Helical" evidence="4">
    <location>
        <begin position="89"/>
        <end position="109"/>
    </location>
</feature>
<dbReference type="SMART" id="SM00320">
    <property type="entry name" value="WD40"/>
    <property type="match status" value="4"/>
</dbReference>
<organism evidence="5 6">
    <name type="scientific">Reticulomyxa filosa</name>
    <dbReference type="NCBI Taxonomy" id="46433"/>
    <lineage>
        <taxon>Eukaryota</taxon>
        <taxon>Sar</taxon>
        <taxon>Rhizaria</taxon>
        <taxon>Retaria</taxon>
        <taxon>Foraminifera</taxon>
        <taxon>Monothalamids</taxon>
        <taxon>Reticulomyxidae</taxon>
        <taxon>Reticulomyxa</taxon>
    </lineage>
</organism>
<keyword evidence="1 3" id="KW-0853">WD repeat</keyword>
<reference evidence="5 6" key="1">
    <citation type="journal article" date="2013" name="Curr. Biol.">
        <title>The Genome of the Foraminiferan Reticulomyxa filosa.</title>
        <authorList>
            <person name="Glockner G."/>
            <person name="Hulsmann N."/>
            <person name="Schleicher M."/>
            <person name="Noegel A.A."/>
            <person name="Eichinger L."/>
            <person name="Gallinger C."/>
            <person name="Pawlowski J."/>
            <person name="Sierra R."/>
            <person name="Euteneuer U."/>
            <person name="Pillet L."/>
            <person name="Moustafa A."/>
            <person name="Platzer M."/>
            <person name="Groth M."/>
            <person name="Szafranski K."/>
            <person name="Schliwa M."/>
        </authorList>
    </citation>
    <scope>NUCLEOTIDE SEQUENCE [LARGE SCALE GENOMIC DNA]</scope>
</reference>
<gene>
    <name evidence="5" type="ORF">RFI_25430</name>
</gene>
<keyword evidence="4" id="KW-0472">Membrane</keyword>
<dbReference type="InterPro" id="IPR015943">
    <property type="entry name" value="WD40/YVTN_repeat-like_dom_sf"/>
</dbReference>
<dbReference type="SUPFAM" id="SSF50978">
    <property type="entry name" value="WD40 repeat-like"/>
    <property type="match status" value="1"/>
</dbReference>